<reference evidence="10 11" key="1">
    <citation type="submission" date="2019-01" db="EMBL/GenBank/DDBJ databases">
        <title>Whole Genome of Ornithobacterium rhinotracheale FARPER-174b.</title>
        <authorList>
            <person name="Tataje-Lavanda L.A."/>
            <person name="Montalvan A."/>
            <person name="Montesinos R."/>
            <person name="Zimic M."/>
            <person name="Fernandez-Sanchez M."/>
            <person name="Fernandez-Diaz M."/>
        </authorList>
    </citation>
    <scope>NUCLEOTIDE SEQUENCE [LARGE SCALE GENOMIC DNA]</scope>
    <source>
        <strain evidence="10 11">FARPER-174b</strain>
    </source>
</reference>
<dbReference type="AlphaFoldDB" id="A0A410JPY5"/>
<dbReference type="NCBIfam" id="TIGR02433">
    <property type="entry name" value="lysidine_TilS_C"/>
    <property type="match status" value="1"/>
</dbReference>
<dbReference type="CDD" id="cd01992">
    <property type="entry name" value="TilS_N"/>
    <property type="match status" value="1"/>
</dbReference>
<evidence type="ECO:0000256" key="7">
    <source>
        <dbReference type="ARBA" id="ARBA00048539"/>
    </source>
</evidence>
<comment type="catalytic activity">
    <reaction evidence="7 8">
        <text>cytidine(34) in tRNA(Ile2) + L-lysine + ATP = lysidine(34) in tRNA(Ile2) + AMP + diphosphate + H(+)</text>
        <dbReference type="Rhea" id="RHEA:43744"/>
        <dbReference type="Rhea" id="RHEA-COMP:10625"/>
        <dbReference type="Rhea" id="RHEA-COMP:10670"/>
        <dbReference type="ChEBI" id="CHEBI:15378"/>
        <dbReference type="ChEBI" id="CHEBI:30616"/>
        <dbReference type="ChEBI" id="CHEBI:32551"/>
        <dbReference type="ChEBI" id="CHEBI:33019"/>
        <dbReference type="ChEBI" id="CHEBI:82748"/>
        <dbReference type="ChEBI" id="CHEBI:83665"/>
        <dbReference type="ChEBI" id="CHEBI:456215"/>
        <dbReference type="EC" id="6.3.4.19"/>
    </reaction>
</comment>
<sequence>MGLISDLDTFLNKTILVAASGGADSMVLLHLLYSHDIKVAAAHMNFNLRPEDCDQDQALVESFCKEYGIDFFTKSVDTKSFKKENKLSTQMAARELRYAWFQEIIENQHFDYLATAHHLDDNIETLIINLLRGSGIEGVAGMEIFNNGIWRPLLKTTKKQILEYAIAHNIPWREDKSNAENDYLRNHLRNVVLPELEEKCPEYRFGFKKSINFLQQDEMIIHNHIQALKDNLFSSNTDNFIFIKIEELSKLIPLNTYLFHLFKNYGFTVPQEIEKLIYAENSAEIANENYRLIKDRKHLILTKNEKIDFDTIYFLALNEEIHTPFSWKITLDQIENSQNLITFDADKVSFPLKLRKPQNGDFFYPAGMNGKKKLSKFFKDLKLNKLQKEQTWVLTTANDEIMWVVGMRQDQRFTINKKTELCLNLQKLD</sequence>
<dbReference type="InterPro" id="IPR012795">
    <property type="entry name" value="tRNA_Ile_lys_synt_N"/>
</dbReference>
<dbReference type="SUPFAM" id="SSF56037">
    <property type="entry name" value="PheT/TilS domain"/>
    <property type="match status" value="1"/>
</dbReference>
<dbReference type="RefSeq" id="WP_128500668.1">
    <property type="nucleotide sequence ID" value="NZ_CP035107.1"/>
</dbReference>
<evidence type="ECO:0000256" key="8">
    <source>
        <dbReference type="HAMAP-Rule" id="MF_01161"/>
    </source>
</evidence>
<accession>A0A410JPY5</accession>
<comment type="domain">
    <text evidence="8">The N-terminal region contains the highly conserved SGGXDS motif, predicted to be a P-loop motif involved in ATP binding.</text>
</comment>
<feature type="binding site" evidence="8">
    <location>
        <begin position="20"/>
        <end position="25"/>
    </location>
    <ligand>
        <name>ATP</name>
        <dbReference type="ChEBI" id="CHEBI:30616"/>
    </ligand>
</feature>
<protein>
    <recommendedName>
        <fullName evidence="8">tRNA(Ile)-lysidine synthase</fullName>
        <ecNumber evidence="8">6.3.4.19</ecNumber>
    </recommendedName>
    <alternativeName>
        <fullName evidence="8">tRNA(Ile)-2-lysyl-cytidine synthase</fullName>
    </alternativeName>
    <alternativeName>
        <fullName evidence="8">tRNA(Ile)-lysidine synthetase</fullName>
    </alternativeName>
</protein>
<feature type="domain" description="Lysidine-tRNA(Ile) synthetase C-terminal" evidence="9">
    <location>
        <begin position="352"/>
        <end position="425"/>
    </location>
</feature>
<dbReference type="InterPro" id="IPR011063">
    <property type="entry name" value="TilS/TtcA_N"/>
</dbReference>
<dbReference type="HAMAP" id="MF_01161">
    <property type="entry name" value="tRNA_Ile_lys_synt"/>
    <property type="match status" value="1"/>
</dbReference>
<comment type="function">
    <text evidence="8">Ligates lysine onto the cytidine present at position 34 of the AUA codon-specific tRNA(Ile) that contains the anticodon CAU, in an ATP-dependent manner. Cytidine is converted to lysidine, thus changing the amino acid specificity of the tRNA from methionine to isoleucine.</text>
</comment>
<dbReference type="InterPro" id="IPR012796">
    <property type="entry name" value="Lysidine-tRNA-synth_C"/>
</dbReference>
<dbReference type="InterPro" id="IPR012094">
    <property type="entry name" value="tRNA_Ile_lys_synt"/>
</dbReference>
<name>A0A410JPY5_ORNRH</name>
<evidence type="ECO:0000256" key="1">
    <source>
        <dbReference type="ARBA" id="ARBA00004496"/>
    </source>
</evidence>
<dbReference type="Proteomes" id="UP000287701">
    <property type="component" value="Chromosome"/>
</dbReference>
<dbReference type="GO" id="GO:0005524">
    <property type="term" value="F:ATP binding"/>
    <property type="evidence" value="ECO:0007669"/>
    <property type="project" value="UniProtKB-UniRule"/>
</dbReference>
<dbReference type="EMBL" id="CP035107">
    <property type="protein sequence ID" value="QAR30161.1"/>
    <property type="molecule type" value="Genomic_DNA"/>
</dbReference>
<dbReference type="NCBIfam" id="TIGR02432">
    <property type="entry name" value="lysidine_TilS_N"/>
    <property type="match status" value="1"/>
</dbReference>
<dbReference type="OrthoDB" id="9807403at2"/>
<evidence type="ECO:0000256" key="5">
    <source>
        <dbReference type="ARBA" id="ARBA00022741"/>
    </source>
</evidence>
<dbReference type="PANTHER" id="PTHR43033:SF1">
    <property type="entry name" value="TRNA(ILE)-LYSIDINE SYNTHASE-RELATED"/>
    <property type="match status" value="1"/>
</dbReference>
<evidence type="ECO:0000256" key="3">
    <source>
        <dbReference type="ARBA" id="ARBA00022598"/>
    </source>
</evidence>
<proteinExistence type="inferred from homology"/>
<dbReference type="SMART" id="SM00977">
    <property type="entry name" value="TilS_C"/>
    <property type="match status" value="1"/>
</dbReference>
<keyword evidence="3 8" id="KW-0436">Ligase</keyword>
<keyword evidence="6 8" id="KW-0067">ATP-binding</keyword>
<keyword evidence="2 8" id="KW-0963">Cytoplasm</keyword>
<evidence type="ECO:0000256" key="4">
    <source>
        <dbReference type="ARBA" id="ARBA00022694"/>
    </source>
</evidence>
<dbReference type="EC" id="6.3.4.19" evidence="8"/>
<dbReference type="SUPFAM" id="SSF52402">
    <property type="entry name" value="Adenine nucleotide alpha hydrolases-like"/>
    <property type="match status" value="1"/>
</dbReference>
<dbReference type="GO" id="GO:0006400">
    <property type="term" value="P:tRNA modification"/>
    <property type="evidence" value="ECO:0007669"/>
    <property type="project" value="UniProtKB-UniRule"/>
</dbReference>
<evidence type="ECO:0000256" key="6">
    <source>
        <dbReference type="ARBA" id="ARBA00022840"/>
    </source>
</evidence>
<organism evidence="10 11">
    <name type="scientific">Ornithobacterium rhinotracheale</name>
    <dbReference type="NCBI Taxonomy" id="28251"/>
    <lineage>
        <taxon>Bacteria</taxon>
        <taxon>Pseudomonadati</taxon>
        <taxon>Bacteroidota</taxon>
        <taxon>Flavobacteriia</taxon>
        <taxon>Flavobacteriales</taxon>
        <taxon>Weeksellaceae</taxon>
        <taxon>Ornithobacterium</taxon>
    </lineage>
</organism>
<dbReference type="PANTHER" id="PTHR43033">
    <property type="entry name" value="TRNA(ILE)-LYSIDINE SYNTHASE-RELATED"/>
    <property type="match status" value="1"/>
</dbReference>
<keyword evidence="4 8" id="KW-0819">tRNA processing</keyword>
<comment type="similarity">
    <text evidence="8">Belongs to the tRNA(Ile)-lysidine synthase family.</text>
</comment>
<dbReference type="Gene3D" id="3.40.50.620">
    <property type="entry name" value="HUPs"/>
    <property type="match status" value="1"/>
</dbReference>
<gene>
    <name evidence="8 10" type="primary">tilS</name>
    <name evidence="10" type="ORF">EQP59_01705</name>
</gene>
<keyword evidence="5 8" id="KW-0547">Nucleotide-binding</keyword>
<evidence type="ECO:0000259" key="9">
    <source>
        <dbReference type="SMART" id="SM00977"/>
    </source>
</evidence>
<dbReference type="GO" id="GO:0032267">
    <property type="term" value="F:tRNA(Ile)-lysidine synthase activity"/>
    <property type="evidence" value="ECO:0007669"/>
    <property type="project" value="UniProtKB-EC"/>
</dbReference>
<dbReference type="InterPro" id="IPR014729">
    <property type="entry name" value="Rossmann-like_a/b/a_fold"/>
</dbReference>
<dbReference type="Pfam" id="PF11734">
    <property type="entry name" value="TilS_C"/>
    <property type="match status" value="1"/>
</dbReference>
<evidence type="ECO:0000313" key="11">
    <source>
        <dbReference type="Proteomes" id="UP000287701"/>
    </source>
</evidence>
<comment type="subcellular location">
    <subcellularLocation>
        <location evidence="1 8">Cytoplasm</location>
    </subcellularLocation>
</comment>
<dbReference type="GO" id="GO:0005737">
    <property type="term" value="C:cytoplasm"/>
    <property type="evidence" value="ECO:0007669"/>
    <property type="project" value="UniProtKB-SubCell"/>
</dbReference>
<dbReference type="Pfam" id="PF01171">
    <property type="entry name" value="ATP_bind_3"/>
    <property type="match status" value="1"/>
</dbReference>
<evidence type="ECO:0000256" key="2">
    <source>
        <dbReference type="ARBA" id="ARBA00022490"/>
    </source>
</evidence>
<evidence type="ECO:0000313" key="10">
    <source>
        <dbReference type="EMBL" id="QAR30161.1"/>
    </source>
</evidence>